<accession>A0ABR4AWK6</accession>
<comment type="caution">
    <text evidence="1">The sequence shown here is derived from an EMBL/GenBank/DDBJ whole genome shotgun (WGS) entry which is preliminary data.</text>
</comment>
<protein>
    <submittedName>
        <fullName evidence="1">Uncharacterized protein</fullName>
    </submittedName>
</protein>
<keyword evidence="2" id="KW-1185">Reference proteome</keyword>
<evidence type="ECO:0000313" key="2">
    <source>
        <dbReference type="Proteomes" id="UP001590951"/>
    </source>
</evidence>
<gene>
    <name evidence="1" type="ORF">ABVK25_009661</name>
</gene>
<proteinExistence type="predicted"/>
<reference evidence="1 2" key="1">
    <citation type="submission" date="2024-09" db="EMBL/GenBank/DDBJ databases">
        <title>Rethinking Asexuality: The Enigmatic Case of Functional Sexual Genes in Lepraria (Stereocaulaceae).</title>
        <authorList>
            <person name="Doellman M."/>
            <person name="Sun Y."/>
            <person name="Barcenas-Pena A."/>
            <person name="Lumbsch H.T."/>
            <person name="Grewe F."/>
        </authorList>
    </citation>
    <scope>NUCLEOTIDE SEQUENCE [LARGE SCALE GENOMIC DNA]</scope>
    <source>
        <strain evidence="1 2">Grewe 0041</strain>
    </source>
</reference>
<sequence length="230" mass="24234">MAINDFFTSWFLALPYATQQAELIIQDVINELDPEKKTNSALTDILTALIAGLAFAGLEGAAAGAAATLSVTKFAGQALLIALQQAPGVAKALWPFGMTNSQSVQIGNLDSELSNLSDQLQNLINNGMGVTMTDIPSFVGFAFAGTFSGSTSSSIPADAQGLDLDLKTYVVSSIFAANGWIAAIDPTNQASEALCPNQSGSDFCDPHTQQRYNNSLGKTFSIGYDTSKRY</sequence>
<name>A0ABR4AWK6_9LECA</name>
<dbReference type="EMBL" id="JBHFEH010000053">
    <property type="protein sequence ID" value="KAL2050053.1"/>
    <property type="molecule type" value="Genomic_DNA"/>
</dbReference>
<organism evidence="1 2">
    <name type="scientific">Lepraria finkii</name>
    <dbReference type="NCBI Taxonomy" id="1340010"/>
    <lineage>
        <taxon>Eukaryota</taxon>
        <taxon>Fungi</taxon>
        <taxon>Dikarya</taxon>
        <taxon>Ascomycota</taxon>
        <taxon>Pezizomycotina</taxon>
        <taxon>Lecanoromycetes</taxon>
        <taxon>OSLEUM clade</taxon>
        <taxon>Lecanoromycetidae</taxon>
        <taxon>Lecanorales</taxon>
        <taxon>Lecanorineae</taxon>
        <taxon>Stereocaulaceae</taxon>
        <taxon>Lepraria</taxon>
    </lineage>
</organism>
<evidence type="ECO:0000313" key="1">
    <source>
        <dbReference type="EMBL" id="KAL2050053.1"/>
    </source>
</evidence>
<dbReference type="Proteomes" id="UP001590951">
    <property type="component" value="Unassembled WGS sequence"/>
</dbReference>